<evidence type="ECO:0000256" key="2">
    <source>
        <dbReference type="ARBA" id="ARBA00013091"/>
    </source>
</evidence>
<evidence type="ECO:0000256" key="6">
    <source>
        <dbReference type="ARBA" id="ARBA00022801"/>
    </source>
</evidence>
<protein>
    <recommendedName>
        <fullName evidence="2">feruloyl esterase</fullName>
        <ecNumber evidence="2">3.1.1.73</ecNumber>
    </recommendedName>
</protein>
<dbReference type="EC" id="3.1.1.73" evidence="2"/>
<dbReference type="SUPFAM" id="SSF53474">
    <property type="entry name" value="alpha/beta-Hydrolases"/>
    <property type="match status" value="1"/>
</dbReference>
<dbReference type="OrthoDB" id="424610at2759"/>
<evidence type="ECO:0000313" key="12">
    <source>
        <dbReference type="Proteomes" id="UP001149074"/>
    </source>
</evidence>
<dbReference type="PANTHER" id="PTHR38050:SF2">
    <property type="entry name" value="FERULOYL ESTERASE C-RELATED"/>
    <property type="match status" value="1"/>
</dbReference>
<dbReference type="GO" id="GO:0072330">
    <property type="term" value="P:monocarboxylic acid biosynthetic process"/>
    <property type="evidence" value="ECO:0007669"/>
    <property type="project" value="UniProtKB-ARBA"/>
</dbReference>
<dbReference type="PANTHER" id="PTHR38050">
    <property type="match status" value="1"/>
</dbReference>
<keyword evidence="3" id="KW-0964">Secreted</keyword>
<evidence type="ECO:0000313" key="11">
    <source>
        <dbReference type="EMBL" id="KAJ5082860.1"/>
    </source>
</evidence>
<comment type="subcellular location">
    <subcellularLocation>
        <location evidence="1">Secreted</location>
    </subcellularLocation>
</comment>
<evidence type="ECO:0000256" key="9">
    <source>
        <dbReference type="ARBA" id="ARBA00034075"/>
    </source>
</evidence>
<comment type="catalytic activity">
    <reaction evidence="9">
        <text>feruloyl-polysaccharide + H2O = ferulate + polysaccharide.</text>
        <dbReference type="EC" id="3.1.1.73"/>
    </reaction>
</comment>
<dbReference type="GeneID" id="81363373"/>
<keyword evidence="5 10" id="KW-0732">Signal</keyword>
<dbReference type="RefSeq" id="XP_056469382.1">
    <property type="nucleotide sequence ID" value="XM_056624394.1"/>
</dbReference>
<keyword evidence="4" id="KW-0858">Xylan degradation</keyword>
<feature type="chain" id="PRO_5040954121" description="feruloyl esterase" evidence="10">
    <location>
        <begin position="18"/>
        <end position="318"/>
    </location>
</feature>
<dbReference type="GO" id="GO:0017000">
    <property type="term" value="P:antibiotic biosynthetic process"/>
    <property type="evidence" value="ECO:0007669"/>
    <property type="project" value="UniProtKB-ARBA"/>
</dbReference>
<name>A0A9W9JVD9_9EURO</name>
<organism evidence="11 12">
    <name type="scientific">Penicillium argentinense</name>
    <dbReference type="NCBI Taxonomy" id="1131581"/>
    <lineage>
        <taxon>Eukaryota</taxon>
        <taxon>Fungi</taxon>
        <taxon>Dikarya</taxon>
        <taxon>Ascomycota</taxon>
        <taxon>Pezizomycotina</taxon>
        <taxon>Eurotiomycetes</taxon>
        <taxon>Eurotiomycetidae</taxon>
        <taxon>Eurotiales</taxon>
        <taxon>Aspergillaceae</taxon>
        <taxon>Penicillium</taxon>
    </lineage>
</organism>
<evidence type="ECO:0000256" key="10">
    <source>
        <dbReference type="SAM" id="SignalP"/>
    </source>
</evidence>
<evidence type="ECO:0000256" key="3">
    <source>
        <dbReference type="ARBA" id="ARBA00022525"/>
    </source>
</evidence>
<evidence type="ECO:0000256" key="7">
    <source>
        <dbReference type="ARBA" id="ARBA00023277"/>
    </source>
</evidence>
<evidence type="ECO:0000256" key="1">
    <source>
        <dbReference type="ARBA" id="ARBA00004613"/>
    </source>
</evidence>
<dbReference type="GO" id="GO:0030600">
    <property type="term" value="F:feruloyl esterase activity"/>
    <property type="evidence" value="ECO:0007669"/>
    <property type="project" value="UniProtKB-EC"/>
</dbReference>
<gene>
    <name evidence="11" type="ORF">N7532_011903</name>
</gene>
<dbReference type="InterPro" id="IPR043595">
    <property type="entry name" value="FaeB/C/D"/>
</dbReference>
<dbReference type="GO" id="GO:0005576">
    <property type="term" value="C:extracellular region"/>
    <property type="evidence" value="ECO:0007669"/>
    <property type="project" value="UniProtKB-SubCell"/>
</dbReference>
<keyword evidence="7" id="KW-0119">Carbohydrate metabolism</keyword>
<accession>A0A9W9JVD9</accession>
<evidence type="ECO:0000256" key="5">
    <source>
        <dbReference type="ARBA" id="ARBA00022729"/>
    </source>
</evidence>
<feature type="signal peptide" evidence="10">
    <location>
        <begin position="1"/>
        <end position="17"/>
    </location>
</feature>
<dbReference type="AlphaFoldDB" id="A0A9W9JVD9"/>
<proteinExistence type="predicted"/>
<sequence>MLLPLLLPLALATAGLAQSPGCGKDIPSKFPSPGESTTLHLPGTDREYRLYIPTTYDKNTPTALYFSFHGATQNMSYEENLSQFSKPFFNKGGIAIYPNSKNGYWLSNPNANTSRPNDLDFTNDLLTHMEELLCIDKKRVYSAGKSNGGGFTAVIACNATVGSRFAAFASVSGAYYNTDDIPGVGPCQPAEREEGYPFLEFHGTMDTTAPIDGNTKSNPKLPVIDILEGWAARNGCGPGSKWARNETVFQDPLVKHASWGCAGKRAIVQHYRESEIGHCWPSTLGNGDFKQHPSQCPLGNYVFNATEYIFDFFAGYHL</sequence>
<dbReference type="EMBL" id="JAPQKI010000011">
    <property type="protein sequence ID" value="KAJ5082860.1"/>
    <property type="molecule type" value="Genomic_DNA"/>
</dbReference>
<reference evidence="11" key="2">
    <citation type="journal article" date="2023" name="IMA Fungus">
        <title>Comparative genomic study of the Penicillium genus elucidates a diverse pangenome and 15 lateral gene transfer events.</title>
        <authorList>
            <person name="Petersen C."/>
            <person name="Sorensen T."/>
            <person name="Nielsen M.R."/>
            <person name="Sondergaard T.E."/>
            <person name="Sorensen J.L."/>
            <person name="Fitzpatrick D.A."/>
            <person name="Frisvad J.C."/>
            <person name="Nielsen K.L."/>
        </authorList>
    </citation>
    <scope>NUCLEOTIDE SEQUENCE</scope>
    <source>
        <strain evidence="11">IBT 30761</strain>
    </source>
</reference>
<keyword evidence="12" id="KW-1185">Reference proteome</keyword>
<keyword evidence="6" id="KW-0378">Hydrolase</keyword>
<keyword evidence="8" id="KW-0624">Polysaccharide degradation</keyword>
<dbReference type="GO" id="GO:0045493">
    <property type="term" value="P:xylan catabolic process"/>
    <property type="evidence" value="ECO:0007669"/>
    <property type="project" value="UniProtKB-KW"/>
</dbReference>
<dbReference type="InterPro" id="IPR029058">
    <property type="entry name" value="AB_hydrolase_fold"/>
</dbReference>
<dbReference type="Proteomes" id="UP001149074">
    <property type="component" value="Unassembled WGS sequence"/>
</dbReference>
<reference evidence="11" key="1">
    <citation type="submission" date="2022-11" db="EMBL/GenBank/DDBJ databases">
        <authorList>
            <person name="Petersen C."/>
        </authorList>
    </citation>
    <scope>NUCLEOTIDE SEQUENCE</scope>
    <source>
        <strain evidence="11">IBT 30761</strain>
    </source>
</reference>
<evidence type="ECO:0000256" key="8">
    <source>
        <dbReference type="ARBA" id="ARBA00023326"/>
    </source>
</evidence>
<comment type="caution">
    <text evidence="11">The sequence shown here is derived from an EMBL/GenBank/DDBJ whole genome shotgun (WGS) entry which is preliminary data.</text>
</comment>
<evidence type="ECO:0000256" key="4">
    <source>
        <dbReference type="ARBA" id="ARBA00022651"/>
    </source>
</evidence>
<dbReference type="Gene3D" id="3.40.50.1820">
    <property type="entry name" value="alpha/beta hydrolase"/>
    <property type="match status" value="1"/>
</dbReference>